<feature type="transmembrane region" description="Helical" evidence="14">
    <location>
        <begin position="658"/>
        <end position="680"/>
    </location>
</feature>
<evidence type="ECO:0000256" key="6">
    <source>
        <dbReference type="ARBA" id="ARBA00022679"/>
    </source>
</evidence>
<feature type="transmembrane region" description="Helical" evidence="14">
    <location>
        <begin position="825"/>
        <end position="846"/>
    </location>
</feature>
<comment type="caution">
    <text evidence="17">The sequence shown here is derived from an EMBL/GenBank/DDBJ whole genome shotgun (WGS) entry which is preliminary data.</text>
</comment>
<evidence type="ECO:0000256" key="5">
    <source>
        <dbReference type="ARBA" id="ARBA00022502"/>
    </source>
</evidence>
<evidence type="ECO:0000256" key="10">
    <source>
        <dbReference type="ARBA" id="ARBA00023136"/>
    </source>
</evidence>
<feature type="transmembrane region" description="Helical" evidence="14">
    <location>
        <begin position="629"/>
        <end position="646"/>
    </location>
</feature>
<evidence type="ECO:0000256" key="7">
    <source>
        <dbReference type="ARBA" id="ARBA00022692"/>
    </source>
</evidence>
<dbReference type="EMBL" id="JACAZH010000033">
    <property type="protein sequence ID" value="KAF7337719.1"/>
    <property type="molecule type" value="Genomic_DNA"/>
</dbReference>
<evidence type="ECO:0000259" key="15">
    <source>
        <dbReference type="Pfam" id="PF00884"/>
    </source>
</evidence>
<dbReference type="CDD" id="cd16020">
    <property type="entry name" value="GPI_EPT_1"/>
    <property type="match status" value="1"/>
</dbReference>
<feature type="transmembrane region" description="Helical" evidence="14">
    <location>
        <begin position="858"/>
        <end position="879"/>
    </location>
</feature>
<evidence type="ECO:0000256" key="2">
    <source>
        <dbReference type="ARBA" id="ARBA00004687"/>
    </source>
</evidence>
<keyword evidence="12" id="KW-0961">Cell wall biogenesis/degradation</keyword>
<feature type="transmembrane region" description="Helical" evidence="14">
    <location>
        <begin position="891"/>
        <end position="909"/>
    </location>
</feature>
<dbReference type="AlphaFoldDB" id="A0A8H7CHD4"/>
<keyword evidence="13" id="KW-0040">ANK repeat</keyword>
<dbReference type="Gene3D" id="3.40.720.10">
    <property type="entry name" value="Alkaline Phosphatase, subunit A"/>
    <property type="match status" value="1"/>
</dbReference>
<evidence type="ECO:0000313" key="17">
    <source>
        <dbReference type="EMBL" id="KAF7337719.1"/>
    </source>
</evidence>
<dbReference type="Proteomes" id="UP000623467">
    <property type="component" value="Unassembled WGS sequence"/>
</dbReference>
<keyword evidence="8" id="KW-0256">Endoplasmic reticulum</keyword>
<comment type="subcellular location">
    <subcellularLocation>
        <location evidence="1">Endoplasmic reticulum membrane</location>
        <topology evidence="1">Multi-pass membrane protein</topology>
    </subcellularLocation>
</comment>
<gene>
    <name evidence="17" type="ORF">MSAN_02245500</name>
</gene>
<dbReference type="InterPro" id="IPR017850">
    <property type="entry name" value="Alkaline_phosphatase_core_sf"/>
</dbReference>
<dbReference type="InterPro" id="IPR036770">
    <property type="entry name" value="Ankyrin_rpt-contain_sf"/>
</dbReference>
<dbReference type="GO" id="GO:0071555">
    <property type="term" value="P:cell wall organization"/>
    <property type="evidence" value="ECO:0007669"/>
    <property type="project" value="UniProtKB-KW"/>
</dbReference>
<dbReference type="InterPro" id="IPR000917">
    <property type="entry name" value="Sulfatase_N"/>
</dbReference>
<dbReference type="InterPro" id="IPR017852">
    <property type="entry name" value="GPI_EtnP_transferase_1_C"/>
</dbReference>
<keyword evidence="10 14" id="KW-0472">Membrane</keyword>
<dbReference type="PANTHER" id="PTHR12250:SF0">
    <property type="entry name" value="GPI ETHANOLAMINE PHOSPHATE TRANSFERASE 1"/>
    <property type="match status" value="1"/>
</dbReference>
<dbReference type="GO" id="GO:0051377">
    <property type="term" value="F:mannose-ethanolamine phosphotransferase activity"/>
    <property type="evidence" value="ECO:0007669"/>
    <property type="project" value="InterPro"/>
</dbReference>
<evidence type="ECO:0000256" key="3">
    <source>
        <dbReference type="ARBA" id="ARBA00008400"/>
    </source>
</evidence>
<evidence type="ECO:0000259" key="16">
    <source>
        <dbReference type="Pfam" id="PF04987"/>
    </source>
</evidence>
<dbReference type="SUPFAM" id="SSF48403">
    <property type="entry name" value="Ankyrin repeat"/>
    <property type="match status" value="1"/>
</dbReference>
<feature type="transmembrane region" description="Helical" evidence="14">
    <location>
        <begin position="520"/>
        <end position="542"/>
    </location>
</feature>
<dbReference type="InterPro" id="IPR007070">
    <property type="entry name" value="GPI_EtnP_transferase_1"/>
</dbReference>
<evidence type="ECO:0000256" key="12">
    <source>
        <dbReference type="ARBA" id="ARBA00023316"/>
    </source>
</evidence>
<feature type="transmembrane region" description="Helical" evidence="14">
    <location>
        <begin position="577"/>
        <end position="594"/>
    </location>
</feature>
<feature type="transmembrane region" description="Helical" evidence="14">
    <location>
        <begin position="494"/>
        <end position="514"/>
    </location>
</feature>
<feature type="transmembrane region" description="Helical" evidence="14">
    <location>
        <begin position="554"/>
        <end position="571"/>
    </location>
</feature>
<feature type="transmembrane region" description="Helical" evidence="14">
    <location>
        <begin position="686"/>
        <end position="709"/>
    </location>
</feature>
<accession>A0A8H7CHD4</accession>
<keyword evidence="5" id="KW-0337">GPI-anchor biosynthesis</keyword>
<dbReference type="SUPFAM" id="SSF53649">
    <property type="entry name" value="Alkaline phosphatase-like"/>
    <property type="match status" value="1"/>
</dbReference>
<feature type="domain" description="GPI ethanolamine phosphate transferase 1 C-terminal" evidence="16">
    <location>
        <begin position="450"/>
        <end position="884"/>
    </location>
</feature>
<evidence type="ECO:0000256" key="9">
    <source>
        <dbReference type="ARBA" id="ARBA00022989"/>
    </source>
</evidence>
<dbReference type="InterPro" id="IPR037671">
    <property type="entry name" value="PIGN_N"/>
</dbReference>
<comment type="similarity">
    <text evidence="3">Belongs to the PIGG/PIGN/PIGO family. PIGN subfamily.</text>
</comment>
<dbReference type="Pfam" id="PF12796">
    <property type="entry name" value="Ank_2"/>
    <property type="match status" value="1"/>
</dbReference>
<feature type="transmembrane region" description="Helical" evidence="14">
    <location>
        <begin position="606"/>
        <end position="623"/>
    </location>
</feature>
<feature type="repeat" description="ANK" evidence="13">
    <location>
        <begin position="1103"/>
        <end position="1135"/>
    </location>
</feature>
<dbReference type="SMART" id="SM00248">
    <property type="entry name" value="ANK"/>
    <property type="match status" value="5"/>
</dbReference>
<dbReference type="InterPro" id="IPR002110">
    <property type="entry name" value="Ankyrin_rpt"/>
</dbReference>
<feature type="transmembrane region" description="Helical" evidence="14">
    <location>
        <begin position="786"/>
        <end position="813"/>
    </location>
</feature>
<dbReference type="PROSITE" id="PS50088">
    <property type="entry name" value="ANK_REPEAT"/>
    <property type="match status" value="2"/>
</dbReference>
<keyword evidence="9 14" id="KW-1133">Transmembrane helix</keyword>
<comment type="pathway">
    <text evidence="2">Glycolipid biosynthesis; glycosylphosphatidylinositol-anchor biosynthesis.</text>
</comment>
<organism evidence="17 18">
    <name type="scientific">Mycena sanguinolenta</name>
    <dbReference type="NCBI Taxonomy" id="230812"/>
    <lineage>
        <taxon>Eukaryota</taxon>
        <taxon>Fungi</taxon>
        <taxon>Dikarya</taxon>
        <taxon>Basidiomycota</taxon>
        <taxon>Agaricomycotina</taxon>
        <taxon>Agaricomycetes</taxon>
        <taxon>Agaricomycetidae</taxon>
        <taxon>Agaricales</taxon>
        <taxon>Marasmiineae</taxon>
        <taxon>Mycenaceae</taxon>
        <taxon>Mycena</taxon>
    </lineage>
</organism>
<dbReference type="GO" id="GO:0005789">
    <property type="term" value="C:endoplasmic reticulum membrane"/>
    <property type="evidence" value="ECO:0007669"/>
    <property type="project" value="UniProtKB-SubCell"/>
</dbReference>
<dbReference type="UniPathway" id="UPA00196"/>
<evidence type="ECO:0000256" key="11">
    <source>
        <dbReference type="ARBA" id="ARBA00023180"/>
    </source>
</evidence>
<dbReference type="FunFam" id="3.40.720.10:FF:000015">
    <property type="entry name" value="GPI ethanolamine phosphate transferase 1"/>
    <property type="match status" value="1"/>
</dbReference>
<keyword evidence="18" id="KW-1185">Reference proteome</keyword>
<dbReference type="PROSITE" id="PS50297">
    <property type="entry name" value="ANK_REP_REGION"/>
    <property type="match status" value="1"/>
</dbReference>
<name>A0A8H7CHD4_9AGAR</name>
<sequence>MTSTKYNVGSLLLIGLIFHLVYIGSVFDCYFTSPVVHGMQSHGLGSAESKRLVLIVGDGLRADLLFHKNGFRPGIPNGPEVVAPYLRSIVETRGAFGVSHTRVPTESRPGHVAIIGGMYEDVSAVTKGWKTNPVDFDSVFNKSSSTFSFGSPDILPMFSRGATPNKVMTWCYDESAEDFTKDATALDTWVYDQLASLLQNATTNSTLDSQLRAPGTVFFLHLLGLDTTGHSYRPFSEEYMNNIRVVDDIVRQTETLLHQFYQDEDTSYIFTADHGMSVLGNHGDGHPDNTRTPLVAWGRGIRGPLPDSSPSSHDSFSAPWELNHLLRRDMEQADIAPLMASLVGLNWPVNSVGVLPDVDPRLPGYLLPREGDRMLAKAAQVNAKTIIEQYRVKHELKKAYTVWYQPFGPLEGTGPSNRFSKLTQIERAISEEKWRSARELSAELIKDGLEGLRYLQTYERMLIRGMAIAAYIGWAAYASLFIIRPLHGYSTGRVVVTTFAGITLAAFWFLFAIQRSPWTYYLYIAFPCYFWHQFVVQVLPLLQSQTRRVGYTRVVLYGSLIVVVLQSMVAAYLHRSLWSLGFLLIGTIWPLTSWTKESRSRLSTTYLWTASCLVTGIFPLLSVDKTENVSTIVAGGLCVMAAGAVFSRTIPNMRKPLIRLFVAQGILIALAMMITSSSVYHLRAKLGLPLLNQVAGWIVLTFASILPFVSRVKHDSPSSKMLMYFLAFGPCFVILSISVEGLFYVTYSITLASWIEVEKSLRSDLERVKKSKSVMQYRFQPDDIRIALFFLFFVQVGFFGTGNVASISSFYLSPVYRLIPIFSPFAMALLLVFKIIAPYIILSVTFAALNDALHLPPFSLFLVALTLTDGMTLTFFFNVTDTGSWLEIGQTISFFLYFLSTAVVVSGASSNHNRHVAMAILLFEELAPELILHIVSFLTLAPAGEPELIPDLPAINSLSQTNNLLHSIVDQTLYNLCASVESLGTRAIFFTIEHQLERSLDRLVAAGVGLDVEYPDPRRCGPLHIAAALGFGDMVVKLLGMYGTEQEKISRVYARDQENWSALDYAAFNQDMEIIRLLAPIRVSSGGVANNVPSPASSTFEQYLGTALAISVFSGNRQILEYLLSEGANINFAIESHNTFFAGNTPLYIATSANNLELVQFLVASGADPNSGNPPMFNASSVGVAQALLAAGANPHAQDQEGRTALSHVVDVELFRFLLLECRLDPNHRDNNGQTPLHYICTMRGGRVCKGCD</sequence>
<feature type="transmembrane region" description="Helical" evidence="14">
    <location>
        <begin position="461"/>
        <end position="482"/>
    </location>
</feature>
<protein>
    <recommendedName>
        <fullName evidence="4">GPI ethanolamine phosphate transferase 1</fullName>
    </recommendedName>
</protein>
<proteinExistence type="inferred from homology"/>
<dbReference type="OrthoDB" id="2748310at2759"/>
<evidence type="ECO:0000256" key="14">
    <source>
        <dbReference type="SAM" id="Phobius"/>
    </source>
</evidence>
<dbReference type="Pfam" id="PF04987">
    <property type="entry name" value="PigN"/>
    <property type="match status" value="1"/>
</dbReference>
<dbReference type="Gene3D" id="1.25.40.20">
    <property type="entry name" value="Ankyrin repeat-containing domain"/>
    <property type="match status" value="3"/>
</dbReference>
<dbReference type="Pfam" id="PF00884">
    <property type="entry name" value="Sulfatase"/>
    <property type="match status" value="1"/>
</dbReference>
<evidence type="ECO:0000313" key="18">
    <source>
        <dbReference type="Proteomes" id="UP000623467"/>
    </source>
</evidence>
<evidence type="ECO:0000256" key="4">
    <source>
        <dbReference type="ARBA" id="ARBA00020831"/>
    </source>
</evidence>
<evidence type="ECO:0000256" key="8">
    <source>
        <dbReference type="ARBA" id="ARBA00022824"/>
    </source>
</evidence>
<evidence type="ECO:0000256" key="13">
    <source>
        <dbReference type="PROSITE-ProRule" id="PRU00023"/>
    </source>
</evidence>
<dbReference type="GO" id="GO:0006506">
    <property type="term" value="P:GPI anchor biosynthetic process"/>
    <property type="evidence" value="ECO:0007669"/>
    <property type="project" value="UniProtKB-UniPathway"/>
</dbReference>
<feature type="domain" description="Sulfatase N-terminal" evidence="15">
    <location>
        <begin position="234"/>
        <end position="316"/>
    </location>
</feature>
<feature type="repeat" description="ANK" evidence="13">
    <location>
        <begin position="1142"/>
        <end position="1174"/>
    </location>
</feature>
<keyword evidence="11" id="KW-0325">Glycoprotein</keyword>
<reference evidence="17" key="1">
    <citation type="submission" date="2020-05" db="EMBL/GenBank/DDBJ databases">
        <title>Mycena genomes resolve the evolution of fungal bioluminescence.</title>
        <authorList>
            <person name="Tsai I.J."/>
        </authorList>
    </citation>
    <scope>NUCLEOTIDE SEQUENCE</scope>
    <source>
        <strain evidence="17">160909Yilan</strain>
    </source>
</reference>
<feature type="transmembrane region" description="Helical" evidence="14">
    <location>
        <begin position="721"/>
        <end position="745"/>
    </location>
</feature>
<dbReference type="PANTHER" id="PTHR12250">
    <property type="entry name" value="PHOSPHATIDYLINOSITOL GLYCAN, CLASS N"/>
    <property type="match status" value="1"/>
</dbReference>
<keyword evidence="6 17" id="KW-0808">Transferase</keyword>
<evidence type="ECO:0000256" key="1">
    <source>
        <dbReference type="ARBA" id="ARBA00004477"/>
    </source>
</evidence>
<keyword evidence="7 14" id="KW-0812">Transmembrane</keyword>